<evidence type="ECO:0000313" key="2">
    <source>
        <dbReference type="Proteomes" id="UP001140453"/>
    </source>
</evidence>
<dbReference type="Proteomes" id="UP001140453">
    <property type="component" value="Unassembled WGS sequence"/>
</dbReference>
<accession>A0A9W9D0A1</accession>
<sequence length="481" mass="53561">MLTRERRRHRLTLLLGSVAVFLILCFKVAGPATLLILSGVPLDWTSQTNAQRSPPPPPQKPIIDVSAIRPPMSENAFIGPNGEIIGFAPPTTLRPGGGHPLHTELQSVTTQDRKFFRIKFGTEETFNPNILPHPHRENTWIIVAQRGGVVQPSVELVCNAKFINDTLMCIDADGRGFGEPEPLPIEPTTAVADASKCPHELDFVTISYGPRDARVLYGPRSPFVVYGSNSQFTCFGQWIQDFRGLVPDWATDVDGAPPAGEAFTDRAGTELQRQPPYGVMEKNWFLFWDVKGDPYVHFDLTPSRSFAKLNPDGSVGKDLALNSAKTDVKCLARYLPRLIGATFESVHQATNSLSVTLCRRSDPGCKPTEDNTFIFTIYQHKTYYEFHATYHPYVMVFRQSAPFEVWAVSTRPLWISGRSLMPNGDTEMFYVTSISWREKGQTYHGYADDVLFLAFGIEDKETAGMDVLAGDLLANLGLCEE</sequence>
<name>A0A9W9D0A1_9PEZI</name>
<dbReference type="AlphaFoldDB" id="A0A9W9D0A1"/>
<keyword evidence="2" id="KW-1185">Reference proteome</keyword>
<organism evidence="1 2">
    <name type="scientific">Gnomoniopsis smithogilvyi</name>
    <dbReference type="NCBI Taxonomy" id="1191159"/>
    <lineage>
        <taxon>Eukaryota</taxon>
        <taxon>Fungi</taxon>
        <taxon>Dikarya</taxon>
        <taxon>Ascomycota</taxon>
        <taxon>Pezizomycotina</taxon>
        <taxon>Sordariomycetes</taxon>
        <taxon>Sordariomycetidae</taxon>
        <taxon>Diaporthales</taxon>
        <taxon>Gnomoniaceae</taxon>
        <taxon>Gnomoniopsis</taxon>
    </lineage>
</organism>
<dbReference type="EMBL" id="JAPEVB010000002">
    <property type="protein sequence ID" value="KAJ4394483.1"/>
    <property type="molecule type" value="Genomic_DNA"/>
</dbReference>
<proteinExistence type="predicted"/>
<comment type="caution">
    <text evidence="1">The sequence shown here is derived from an EMBL/GenBank/DDBJ whole genome shotgun (WGS) entry which is preliminary data.</text>
</comment>
<protein>
    <submittedName>
        <fullName evidence="1">Uncharacterized protein</fullName>
    </submittedName>
</protein>
<evidence type="ECO:0000313" key="1">
    <source>
        <dbReference type="EMBL" id="KAJ4394483.1"/>
    </source>
</evidence>
<gene>
    <name evidence="1" type="ORF">N0V93_003701</name>
</gene>
<reference evidence="1" key="1">
    <citation type="submission" date="2022-10" db="EMBL/GenBank/DDBJ databases">
        <title>Tapping the CABI collections for fungal endophytes: first genome assemblies for Collariella, Neodidymelliopsis, Ascochyta clinopodiicola, Didymella pomorum, Didymosphaeria variabile, Neocosmospora piperis and Neocucurbitaria cava.</title>
        <authorList>
            <person name="Hill R."/>
        </authorList>
    </citation>
    <scope>NUCLEOTIDE SEQUENCE</scope>
    <source>
        <strain evidence="1">IMI 355082</strain>
    </source>
</reference>
<dbReference type="OrthoDB" id="2522565at2759"/>